<proteinExistence type="inferred from homology"/>
<keyword evidence="10" id="KW-0539">Nucleus</keyword>
<dbReference type="GO" id="GO:0005634">
    <property type="term" value="C:nucleus"/>
    <property type="evidence" value="ECO:0007669"/>
    <property type="project" value="UniProtKB-SubCell"/>
</dbReference>
<dbReference type="GO" id="GO:0000981">
    <property type="term" value="F:DNA-binding transcription factor activity, RNA polymerase II-specific"/>
    <property type="evidence" value="ECO:0007669"/>
    <property type="project" value="TreeGrafter"/>
</dbReference>
<evidence type="ECO:0000256" key="5">
    <source>
        <dbReference type="ARBA" id="ARBA00022771"/>
    </source>
</evidence>
<feature type="region of interest" description="Disordered" evidence="12">
    <location>
        <begin position="416"/>
        <end position="443"/>
    </location>
</feature>
<dbReference type="SUPFAM" id="SSF57667">
    <property type="entry name" value="beta-beta-alpha zinc fingers"/>
    <property type="match status" value="2"/>
</dbReference>
<dbReference type="PANTHER" id="PTHR23235">
    <property type="entry name" value="KRUEPPEL-LIKE TRANSCRIPTION FACTOR"/>
    <property type="match status" value="1"/>
</dbReference>
<keyword evidence="5 11" id="KW-0863">Zinc-finger</keyword>
<keyword evidence="6" id="KW-0862">Zinc</keyword>
<sequence length="530" mass="58746">MFGDDWRTSGGSGSGRPSFLHHSSSQSSSSSSFHVQNVRVENVVRMANKPRLSIDTNAARSHSSSSSTLDRPVASTSVPNTEDDISRRILEVTSRFNYSHGPDSTQSIRERMRELHASRASLFESDLLRPSTSQSQDTKSLFDFSPIDKQSNDSFFSVGKSAFSPYKARARSPSGFSLRDFSSDYSNLAARMEQLQRDFESRTTINQHTPTTALGAAFQGMRMRSPVSPQVTNSLSRSTPRSGFRIAELLSEDFLSQKRKHSEESPSNVPHKVTIPSTIPSSYQTNSSYHEVPIRVYRSTSKESEPTYEPIIDRQRAPLSVNVDGTTSAPTLSPVSTTSDLPSSISSAAGSFVYRSALDPRELEQKIEQLTQAACLAAMPTSNGNLDVGKIHEQLQALQKFREDLGCLIRETEAANAERPDSGITEGLAGEGAAASPSSVDSDGRRHICSYPQCGKVYTKSSHLKAHYRTHTGEKPYECTWPGCEWRFARSDELTRHYRKHTGDKPFKCPHCARSFARSDHLSLHLKRHQ</sequence>
<keyword evidence="7" id="KW-0805">Transcription regulation</keyword>
<keyword evidence="4" id="KW-0677">Repeat</keyword>
<evidence type="ECO:0000313" key="14">
    <source>
        <dbReference type="EMBL" id="CAJ0581003.1"/>
    </source>
</evidence>
<keyword evidence="9" id="KW-0804">Transcription</keyword>
<keyword evidence="8" id="KW-0238">DNA-binding</keyword>
<feature type="domain" description="C2H2-type" evidence="13">
    <location>
        <begin position="447"/>
        <end position="476"/>
    </location>
</feature>
<evidence type="ECO:0000256" key="6">
    <source>
        <dbReference type="ARBA" id="ARBA00022833"/>
    </source>
</evidence>
<dbReference type="Pfam" id="PF00096">
    <property type="entry name" value="zf-C2H2"/>
    <property type="match status" value="3"/>
</dbReference>
<evidence type="ECO:0000256" key="10">
    <source>
        <dbReference type="ARBA" id="ARBA00023242"/>
    </source>
</evidence>
<evidence type="ECO:0000256" key="8">
    <source>
        <dbReference type="ARBA" id="ARBA00023125"/>
    </source>
</evidence>
<feature type="region of interest" description="Disordered" evidence="12">
    <location>
        <begin position="1"/>
        <end position="85"/>
    </location>
</feature>
<dbReference type="FunFam" id="3.30.160.60:FF:000624">
    <property type="entry name" value="zinc finger protein 697"/>
    <property type="match status" value="1"/>
</dbReference>
<dbReference type="SMART" id="SM00355">
    <property type="entry name" value="ZnF_C2H2"/>
    <property type="match status" value="3"/>
</dbReference>
<keyword evidence="15" id="KW-1185">Reference proteome</keyword>
<feature type="compositionally biased region" description="Polar residues" evidence="12">
    <location>
        <begin position="275"/>
        <end position="286"/>
    </location>
</feature>
<reference evidence="14" key="1">
    <citation type="submission" date="2023-06" db="EMBL/GenBank/DDBJ databases">
        <authorList>
            <person name="Delattre M."/>
        </authorList>
    </citation>
    <scope>NUCLEOTIDE SEQUENCE</scope>
    <source>
        <strain evidence="14">AF72</strain>
    </source>
</reference>
<organism evidence="14 15">
    <name type="scientific">Mesorhabditis spiculigera</name>
    <dbReference type="NCBI Taxonomy" id="96644"/>
    <lineage>
        <taxon>Eukaryota</taxon>
        <taxon>Metazoa</taxon>
        <taxon>Ecdysozoa</taxon>
        <taxon>Nematoda</taxon>
        <taxon>Chromadorea</taxon>
        <taxon>Rhabditida</taxon>
        <taxon>Rhabditina</taxon>
        <taxon>Rhabditomorpha</taxon>
        <taxon>Rhabditoidea</taxon>
        <taxon>Rhabditidae</taxon>
        <taxon>Mesorhabditinae</taxon>
        <taxon>Mesorhabditis</taxon>
    </lineage>
</organism>
<evidence type="ECO:0000256" key="1">
    <source>
        <dbReference type="ARBA" id="ARBA00004123"/>
    </source>
</evidence>
<feature type="non-terminal residue" evidence="14">
    <location>
        <position position="530"/>
    </location>
</feature>
<dbReference type="PANTHER" id="PTHR23235:SF120">
    <property type="entry name" value="KRUPPEL-LIKE FACTOR 15"/>
    <property type="match status" value="1"/>
</dbReference>
<dbReference type="PROSITE" id="PS00028">
    <property type="entry name" value="ZINC_FINGER_C2H2_1"/>
    <property type="match status" value="3"/>
</dbReference>
<protein>
    <recommendedName>
        <fullName evidence="13">C2H2-type domain-containing protein</fullName>
    </recommendedName>
</protein>
<feature type="domain" description="C2H2-type" evidence="13">
    <location>
        <begin position="477"/>
        <end position="506"/>
    </location>
</feature>
<evidence type="ECO:0000256" key="11">
    <source>
        <dbReference type="PROSITE-ProRule" id="PRU00042"/>
    </source>
</evidence>
<dbReference type="GO" id="GO:0008270">
    <property type="term" value="F:zinc ion binding"/>
    <property type="evidence" value="ECO:0007669"/>
    <property type="project" value="UniProtKB-KW"/>
</dbReference>
<dbReference type="InterPro" id="IPR013087">
    <property type="entry name" value="Znf_C2H2_type"/>
</dbReference>
<evidence type="ECO:0000256" key="2">
    <source>
        <dbReference type="ARBA" id="ARBA00006991"/>
    </source>
</evidence>
<evidence type="ECO:0000313" key="15">
    <source>
        <dbReference type="Proteomes" id="UP001177023"/>
    </source>
</evidence>
<gene>
    <name evidence="14" type="ORF">MSPICULIGERA_LOCUS19172</name>
</gene>
<evidence type="ECO:0000256" key="3">
    <source>
        <dbReference type="ARBA" id="ARBA00022723"/>
    </source>
</evidence>
<evidence type="ECO:0000256" key="4">
    <source>
        <dbReference type="ARBA" id="ARBA00022737"/>
    </source>
</evidence>
<dbReference type="InterPro" id="IPR036236">
    <property type="entry name" value="Znf_C2H2_sf"/>
</dbReference>
<dbReference type="FunFam" id="3.30.160.60:FF:000018">
    <property type="entry name" value="Krueppel-like factor 15"/>
    <property type="match status" value="1"/>
</dbReference>
<name>A0AA36D798_9BILA</name>
<feature type="region of interest" description="Disordered" evidence="12">
    <location>
        <begin position="257"/>
        <end position="286"/>
    </location>
</feature>
<comment type="caution">
    <text evidence="14">The sequence shown here is derived from an EMBL/GenBank/DDBJ whole genome shotgun (WGS) entry which is preliminary data.</text>
</comment>
<dbReference type="EMBL" id="CATQJA010002662">
    <property type="protein sequence ID" value="CAJ0581003.1"/>
    <property type="molecule type" value="Genomic_DNA"/>
</dbReference>
<evidence type="ECO:0000256" key="12">
    <source>
        <dbReference type="SAM" id="MobiDB-lite"/>
    </source>
</evidence>
<feature type="compositionally biased region" description="Low complexity" evidence="12">
    <location>
        <begin position="23"/>
        <end position="32"/>
    </location>
</feature>
<comment type="subcellular location">
    <subcellularLocation>
        <location evidence="1">Nucleus</location>
    </subcellularLocation>
</comment>
<accession>A0AA36D798</accession>
<evidence type="ECO:0000256" key="9">
    <source>
        <dbReference type="ARBA" id="ARBA00023163"/>
    </source>
</evidence>
<dbReference type="AlphaFoldDB" id="A0AA36D798"/>
<evidence type="ECO:0000259" key="13">
    <source>
        <dbReference type="PROSITE" id="PS50157"/>
    </source>
</evidence>
<evidence type="ECO:0000256" key="7">
    <source>
        <dbReference type="ARBA" id="ARBA00023015"/>
    </source>
</evidence>
<dbReference type="FunFam" id="3.30.160.60:FF:002639">
    <property type="entry name" value="Kruppel-Like Factor (Zinc finger protein)"/>
    <property type="match status" value="1"/>
</dbReference>
<comment type="similarity">
    <text evidence="2">Belongs to the krueppel C2H2-type zinc-finger protein family.</text>
</comment>
<dbReference type="Gene3D" id="3.30.160.60">
    <property type="entry name" value="Classic Zinc Finger"/>
    <property type="match status" value="3"/>
</dbReference>
<dbReference type="Proteomes" id="UP001177023">
    <property type="component" value="Unassembled WGS sequence"/>
</dbReference>
<dbReference type="PROSITE" id="PS50157">
    <property type="entry name" value="ZINC_FINGER_C2H2_2"/>
    <property type="match status" value="3"/>
</dbReference>
<feature type="domain" description="C2H2-type" evidence="13">
    <location>
        <begin position="507"/>
        <end position="530"/>
    </location>
</feature>
<keyword evidence="3" id="KW-0479">Metal-binding</keyword>
<dbReference type="GO" id="GO:0000978">
    <property type="term" value="F:RNA polymerase II cis-regulatory region sequence-specific DNA binding"/>
    <property type="evidence" value="ECO:0007669"/>
    <property type="project" value="TreeGrafter"/>
</dbReference>